<organism evidence="1">
    <name type="scientific">marine metagenome</name>
    <dbReference type="NCBI Taxonomy" id="408172"/>
    <lineage>
        <taxon>unclassified sequences</taxon>
        <taxon>metagenomes</taxon>
        <taxon>ecological metagenomes</taxon>
    </lineage>
</organism>
<protein>
    <submittedName>
        <fullName evidence="1">Uncharacterized protein</fullName>
    </submittedName>
</protein>
<dbReference type="AlphaFoldDB" id="A0A383CLM5"/>
<feature type="non-terminal residue" evidence="1">
    <location>
        <position position="1"/>
    </location>
</feature>
<name>A0A383CLM5_9ZZZZ</name>
<evidence type="ECO:0000313" key="1">
    <source>
        <dbReference type="EMBL" id="SVE33267.1"/>
    </source>
</evidence>
<reference evidence="1" key="1">
    <citation type="submission" date="2018-05" db="EMBL/GenBank/DDBJ databases">
        <authorList>
            <person name="Lanie J.A."/>
            <person name="Ng W.-L."/>
            <person name="Kazmierczak K.M."/>
            <person name="Andrzejewski T.M."/>
            <person name="Davidsen T.M."/>
            <person name="Wayne K.J."/>
            <person name="Tettelin H."/>
            <person name="Glass J.I."/>
            <person name="Rusch D."/>
            <person name="Podicherti R."/>
            <person name="Tsui H.-C.T."/>
            <person name="Winkler M.E."/>
        </authorList>
    </citation>
    <scope>NUCLEOTIDE SEQUENCE</scope>
</reference>
<sequence length="42" mass="4640">VTDLKNARKISQSTESGTLGLTDKLAKIELKVKKLLSILEQE</sequence>
<gene>
    <name evidence="1" type="ORF">METZ01_LOCUS486121</name>
</gene>
<accession>A0A383CLM5</accession>
<dbReference type="EMBL" id="UINC01210000">
    <property type="protein sequence ID" value="SVE33267.1"/>
    <property type="molecule type" value="Genomic_DNA"/>
</dbReference>
<proteinExistence type="predicted"/>